<dbReference type="Gene3D" id="3.40.50.150">
    <property type="entry name" value="Vaccinia Virus protein VP39"/>
    <property type="match status" value="1"/>
</dbReference>
<reference evidence="4" key="1">
    <citation type="submission" date="2017-11" db="EMBL/GenBank/DDBJ databases">
        <title>Phenotypic and genomic properties of facultatively anaerobic sulfur-reducing natronoarchaea from hypersaline soda lakes.</title>
        <authorList>
            <person name="Sorokin D.Y."/>
            <person name="Kublanov I.V."/>
            <person name="Roman P."/>
            <person name="Sinninghe Damste J.S."/>
            <person name="Golyshin P.N."/>
            <person name="Rojo D."/>
            <person name="Ciordia S."/>
            <person name="Mena M.D.C."/>
            <person name="Ferrer M."/>
            <person name="Messina E."/>
            <person name="Smedile F."/>
            <person name="La Spada G."/>
            <person name="La Cono V."/>
            <person name="Yakimov M.M."/>
        </authorList>
    </citation>
    <scope>NUCLEOTIDE SEQUENCE [LARGE SCALE GENOMIC DNA]</scope>
    <source>
        <strain evidence="4">AArc-Sl</strain>
    </source>
</reference>
<feature type="domain" description="Methyltransferase" evidence="2">
    <location>
        <begin position="48"/>
        <end position="139"/>
    </location>
</feature>
<dbReference type="Pfam" id="PF13649">
    <property type="entry name" value="Methyltransf_25"/>
    <property type="match status" value="1"/>
</dbReference>
<dbReference type="CDD" id="cd02440">
    <property type="entry name" value="AdoMet_MTases"/>
    <property type="match status" value="1"/>
</dbReference>
<dbReference type="InterPro" id="IPR050508">
    <property type="entry name" value="Methyltransf_Superfamily"/>
</dbReference>
<dbReference type="GO" id="GO:0008757">
    <property type="term" value="F:S-adenosylmethionine-dependent methyltransferase activity"/>
    <property type="evidence" value="ECO:0007669"/>
    <property type="project" value="InterPro"/>
</dbReference>
<dbReference type="AlphaFoldDB" id="A0A343TK65"/>
<dbReference type="GO" id="GO:0032259">
    <property type="term" value="P:methylation"/>
    <property type="evidence" value="ECO:0007669"/>
    <property type="project" value="UniProtKB-KW"/>
</dbReference>
<dbReference type="OrthoDB" id="6243at2157"/>
<keyword evidence="3" id="KW-0489">Methyltransferase</keyword>
<evidence type="ECO:0000313" key="3">
    <source>
        <dbReference type="EMBL" id="AUX09487.1"/>
    </source>
</evidence>
<dbReference type="KEGG" id="hdf:AArcSl_1861"/>
<evidence type="ECO:0000256" key="1">
    <source>
        <dbReference type="SAM" id="MobiDB-lite"/>
    </source>
</evidence>
<dbReference type="InterPro" id="IPR041698">
    <property type="entry name" value="Methyltransf_25"/>
</dbReference>
<feature type="region of interest" description="Disordered" evidence="1">
    <location>
        <begin position="217"/>
        <end position="238"/>
    </location>
</feature>
<dbReference type="SUPFAM" id="SSF53335">
    <property type="entry name" value="S-adenosyl-L-methionine-dependent methyltransferases"/>
    <property type="match status" value="1"/>
</dbReference>
<feature type="compositionally biased region" description="Acidic residues" evidence="1">
    <location>
        <begin position="173"/>
        <end position="183"/>
    </location>
</feature>
<dbReference type="EMBL" id="CP025066">
    <property type="protein sequence ID" value="AUX09487.1"/>
    <property type="molecule type" value="Genomic_DNA"/>
</dbReference>
<name>A0A343TK65_9EURY</name>
<feature type="region of interest" description="Disordered" evidence="1">
    <location>
        <begin position="150"/>
        <end position="184"/>
    </location>
</feature>
<organism evidence="3 4">
    <name type="scientific">Halalkaliarchaeum desulfuricum</name>
    <dbReference type="NCBI Taxonomy" id="2055893"/>
    <lineage>
        <taxon>Archaea</taxon>
        <taxon>Methanobacteriati</taxon>
        <taxon>Methanobacteriota</taxon>
        <taxon>Stenosarchaea group</taxon>
        <taxon>Halobacteria</taxon>
        <taxon>Halobacteriales</taxon>
        <taxon>Haloferacaceae</taxon>
        <taxon>Halalkaliarchaeum</taxon>
    </lineage>
</organism>
<sequence length="238" mass="26545">MNPTQVRRQWAQRSGEYSPEYYAYYGPNEMSETVRRLLESHVGREASVLELGCSSGRHLSYLHEHGFSDLSGIEVNEDATAVMAEAYPALAADATLYINAIEDVIDGFEDDQFDAVYSIQTLQHVHPDSAWIFDELARITGALLVTIEHEGSAESEEHASNEGSAANKRSPESEEPAEIDGATDLDVSYVNDEFPIYHRNWGEIFTERGFTAVETDAERRETVRAFRAPSMDGDGTSR</sequence>
<keyword evidence="4" id="KW-1185">Reference proteome</keyword>
<proteinExistence type="predicted"/>
<protein>
    <submittedName>
        <fullName evidence="3">SAM-dependent methyltransferase</fullName>
    </submittedName>
</protein>
<dbReference type="InterPro" id="IPR029063">
    <property type="entry name" value="SAM-dependent_MTases_sf"/>
</dbReference>
<keyword evidence="3" id="KW-0808">Transferase</keyword>
<dbReference type="Proteomes" id="UP000263012">
    <property type="component" value="Chromosome"/>
</dbReference>
<evidence type="ECO:0000259" key="2">
    <source>
        <dbReference type="Pfam" id="PF13649"/>
    </source>
</evidence>
<evidence type="ECO:0000313" key="4">
    <source>
        <dbReference type="Proteomes" id="UP000263012"/>
    </source>
</evidence>
<feature type="compositionally biased region" description="Basic and acidic residues" evidence="1">
    <location>
        <begin position="150"/>
        <end position="160"/>
    </location>
</feature>
<dbReference type="GeneID" id="37878216"/>
<gene>
    <name evidence="3" type="ORF">AArcSl_1861</name>
</gene>
<dbReference type="RefSeq" id="WP_119818153.1">
    <property type="nucleotide sequence ID" value="NZ_CP025066.1"/>
</dbReference>
<accession>A0A343TK65</accession>
<dbReference type="PANTHER" id="PTHR42912">
    <property type="entry name" value="METHYLTRANSFERASE"/>
    <property type="match status" value="1"/>
</dbReference>